<dbReference type="EMBL" id="JN408834">
    <property type="protein sequence ID" value="AER41435.1"/>
    <property type="molecule type" value="Genomic_DNA"/>
</dbReference>
<sequence>MFRSDSEDDLRSATKVAGVYFFKIKIEEHLASMEHHICDLHKLTLDCDRPDLVSIMYQAKFAMQLCSIANEARSKSTSAVA</sequence>
<keyword evidence="2" id="KW-1185">Reference proteome</keyword>
<organism evidence="1 2">
    <name type="scientific">Epinotia aporema granulovirus</name>
    <dbReference type="NCBI Taxonomy" id="166056"/>
    <lineage>
        <taxon>Viruses</taxon>
        <taxon>Viruses incertae sedis</taxon>
        <taxon>Naldaviricetes</taxon>
        <taxon>Lefavirales</taxon>
        <taxon>Baculoviridae</taxon>
        <taxon>Betabaculovirus</taxon>
        <taxon>Betabaculovirus epaporemae</taxon>
    </lineage>
</organism>
<evidence type="ECO:0000313" key="2">
    <source>
        <dbReference type="Proteomes" id="UP000201571"/>
    </source>
</evidence>
<reference evidence="1 2" key="1">
    <citation type="journal article" date="2012" name="BMC Genomics">
        <title>Genome of Epinotia aporema granulovirus (EpapGV), a polyorganotropic fast killing betabaculovirus with a novel thymidylate kinase gene.</title>
        <authorList>
            <person name="Ferrelli M.L."/>
            <person name="Salvador R."/>
            <person name="Biedma M.E."/>
            <person name="Berretta M.F."/>
            <person name="Haase S."/>
            <person name="Sciocco-Cap A."/>
            <person name="Ghiringhelli P.D."/>
            <person name="Romanowski V."/>
        </authorList>
    </citation>
    <scope>NUCLEOTIDE SEQUENCE [LARGE SCALE GENOMIC DNA]</scope>
</reference>
<evidence type="ECO:0000313" key="1">
    <source>
        <dbReference type="EMBL" id="AER41435.1"/>
    </source>
</evidence>
<dbReference type="RefSeq" id="YP_006908517.1">
    <property type="nucleotide sequence ID" value="NC_018875.1"/>
</dbReference>
<protein>
    <submittedName>
        <fullName evidence="1">Uncharacterized protein</fullName>
    </submittedName>
</protein>
<accession>K4ERT3</accession>
<proteinExistence type="predicted"/>
<dbReference type="GeneID" id="13842714"/>
<dbReference type="KEGG" id="vg:13842714"/>
<dbReference type="Proteomes" id="UP000201571">
    <property type="component" value="Segment"/>
</dbReference>
<name>K4ERT3_9BBAC</name>